<evidence type="ECO:0000313" key="9">
    <source>
        <dbReference type="EMBL" id="ORY55432.1"/>
    </source>
</evidence>
<evidence type="ECO:0000256" key="4">
    <source>
        <dbReference type="ARBA" id="ARBA00022502"/>
    </source>
</evidence>
<sequence length="265" mass="30515">DYPDNYVDETFLEELQKNVNVHTYKYWTLVRETSVVSQHFSSMLIFLGIFIHLYNKNITENTLIFSSTTLLVILFLIWSSKMKDIDSRFIVNRILLFAILLNFSPILKTLTEETSSDTIYALTVIFFIGNVILHDYGGKITKNIKFPDSLSINLAIFASVLLASRLSSNKSVFGLLAFAVEWFALLPFFLRFLKKVSLTYYLISTVVFIIIAILLFIPISKVVIVTFCSVVFFVNFICPSWLISVQKYKNQINGPWDEAKSMFKI</sequence>
<dbReference type="PIRSF" id="PIRSF016104">
    <property type="entry name" value="GPI2"/>
    <property type="match status" value="1"/>
</dbReference>
<gene>
    <name evidence="9" type="ORF">LY90DRAFT_411345</name>
</gene>
<accession>A0A1Y2D849</accession>
<feature type="transmembrane region" description="Helical" evidence="8">
    <location>
        <begin position="35"/>
        <end position="55"/>
    </location>
</feature>
<proteinExistence type="inferred from homology"/>
<evidence type="ECO:0000256" key="2">
    <source>
        <dbReference type="ARBA" id="ARBA00004687"/>
    </source>
</evidence>
<organism evidence="9 10">
    <name type="scientific">Neocallimastix californiae</name>
    <dbReference type="NCBI Taxonomy" id="1754190"/>
    <lineage>
        <taxon>Eukaryota</taxon>
        <taxon>Fungi</taxon>
        <taxon>Fungi incertae sedis</taxon>
        <taxon>Chytridiomycota</taxon>
        <taxon>Chytridiomycota incertae sedis</taxon>
        <taxon>Neocallimastigomycetes</taxon>
        <taxon>Neocallimastigales</taxon>
        <taxon>Neocallimastigaceae</taxon>
        <taxon>Neocallimastix</taxon>
    </lineage>
</organism>
<keyword evidence="9" id="KW-0808">Transferase</keyword>
<evidence type="ECO:0000256" key="6">
    <source>
        <dbReference type="ARBA" id="ARBA00022989"/>
    </source>
</evidence>
<dbReference type="EMBL" id="MCOG01000078">
    <property type="protein sequence ID" value="ORY55432.1"/>
    <property type="molecule type" value="Genomic_DNA"/>
</dbReference>
<feature type="transmembrane region" description="Helical" evidence="8">
    <location>
        <begin position="223"/>
        <end position="243"/>
    </location>
</feature>
<evidence type="ECO:0000256" key="3">
    <source>
        <dbReference type="ARBA" id="ARBA00008321"/>
    </source>
</evidence>
<comment type="caution">
    <text evidence="9">The sequence shown here is derived from an EMBL/GenBank/DDBJ whole genome shotgun (WGS) entry which is preliminary data.</text>
</comment>
<evidence type="ECO:0000313" key="10">
    <source>
        <dbReference type="Proteomes" id="UP000193920"/>
    </source>
</evidence>
<dbReference type="Pfam" id="PF06432">
    <property type="entry name" value="GPI2"/>
    <property type="match status" value="1"/>
</dbReference>
<evidence type="ECO:0000256" key="1">
    <source>
        <dbReference type="ARBA" id="ARBA00004141"/>
    </source>
</evidence>
<dbReference type="PANTHER" id="PTHR12982">
    <property type="entry name" value="PHOSPHATIDYLINOSITOL GLYCAN, CLASS C"/>
    <property type="match status" value="1"/>
</dbReference>
<keyword evidence="10" id="KW-1185">Reference proteome</keyword>
<comment type="subcellular location">
    <subcellularLocation>
        <location evidence="1">Membrane</location>
        <topology evidence="1">Multi-pass membrane protein</topology>
    </subcellularLocation>
</comment>
<dbReference type="AlphaFoldDB" id="A0A1Y2D849"/>
<dbReference type="InterPro" id="IPR009450">
    <property type="entry name" value="Plno_GlcNAc_GPI2"/>
</dbReference>
<dbReference type="UniPathway" id="UPA00196"/>
<feature type="transmembrane region" description="Helical" evidence="8">
    <location>
        <begin position="172"/>
        <end position="193"/>
    </location>
</feature>
<protein>
    <submittedName>
        <fullName evidence="9">Phosphatidylinositol N-acetylglucosaminyltransferase</fullName>
    </submittedName>
</protein>
<reference evidence="9 10" key="1">
    <citation type="submission" date="2016-08" db="EMBL/GenBank/DDBJ databases">
        <title>A Parts List for Fungal Cellulosomes Revealed by Comparative Genomics.</title>
        <authorList>
            <consortium name="DOE Joint Genome Institute"/>
            <person name="Haitjema C.H."/>
            <person name="Gilmore S.P."/>
            <person name="Henske J.K."/>
            <person name="Solomon K.V."/>
            <person name="De Groot R."/>
            <person name="Kuo A."/>
            <person name="Mondo S.J."/>
            <person name="Salamov A.A."/>
            <person name="Labutti K."/>
            <person name="Zhao Z."/>
            <person name="Chiniquy J."/>
            <person name="Barry K."/>
            <person name="Brewer H.M."/>
            <person name="Purvine S.O."/>
            <person name="Wright A.T."/>
            <person name="Boxma B."/>
            <person name="Van Alen T."/>
            <person name="Hackstein J.H."/>
            <person name="Baker S.E."/>
            <person name="Grigoriev I.V."/>
            <person name="O'Malley M.A."/>
        </authorList>
    </citation>
    <scope>NUCLEOTIDE SEQUENCE [LARGE SCALE GENOMIC DNA]</scope>
    <source>
        <strain evidence="9 10">G1</strain>
    </source>
</reference>
<dbReference type="OrthoDB" id="196709at2759"/>
<comment type="pathway">
    <text evidence="2">Glycolipid biosynthesis; glycosylphosphatidylinositol-anchor biosynthesis.</text>
</comment>
<name>A0A1Y2D849_9FUNG</name>
<keyword evidence="5 8" id="KW-0812">Transmembrane</keyword>
<dbReference type="GO" id="GO:0006506">
    <property type="term" value="P:GPI anchor biosynthetic process"/>
    <property type="evidence" value="ECO:0007669"/>
    <property type="project" value="UniProtKB-UniPathway"/>
</dbReference>
<dbReference type="GO" id="GO:0016757">
    <property type="term" value="F:glycosyltransferase activity"/>
    <property type="evidence" value="ECO:0007669"/>
    <property type="project" value="UniProtKB-KW"/>
</dbReference>
<keyword evidence="6 8" id="KW-1133">Transmembrane helix</keyword>
<keyword evidence="9" id="KW-0328">Glycosyltransferase</keyword>
<feature type="non-terminal residue" evidence="9">
    <location>
        <position position="1"/>
    </location>
</feature>
<evidence type="ECO:0000256" key="7">
    <source>
        <dbReference type="ARBA" id="ARBA00023136"/>
    </source>
</evidence>
<dbReference type="GO" id="GO:0000506">
    <property type="term" value="C:glycosylphosphatidylinositol-N-acetylglucosaminyltransferase (GPI-GnT) complex"/>
    <property type="evidence" value="ECO:0007669"/>
    <property type="project" value="TreeGrafter"/>
</dbReference>
<feature type="transmembrane region" description="Helical" evidence="8">
    <location>
        <begin position="200"/>
        <end position="217"/>
    </location>
</feature>
<keyword evidence="7 8" id="KW-0472">Membrane</keyword>
<dbReference type="PANTHER" id="PTHR12982:SF0">
    <property type="entry name" value="PHOSPHATIDYLINOSITOL N-ACETYLGLUCOSAMINYLTRANSFERASE SUBUNIT C"/>
    <property type="match status" value="1"/>
</dbReference>
<comment type="similarity">
    <text evidence="3">Belongs to the PIGC family.</text>
</comment>
<feature type="transmembrane region" description="Helical" evidence="8">
    <location>
        <begin position="90"/>
        <end position="107"/>
    </location>
</feature>
<evidence type="ECO:0000256" key="8">
    <source>
        <dbReference type="SAM" id="Phobius"/>
    </source>
</evidence>
<feature type="transmembrane region" description="Helical" evidence="8">
    <location>
        <begin position="119"/>
        <end position="137"/>
    </location>
</feature>
<dbReference type="STRING" id="1754190.A0A1Y2D849"/>
<feature type="transmembrane region" description="Helical" evidence="8">
    <location>
        <begin position="61"/>
        <end position="78"/>
    </location>
</feature>
<dbReference type="Proteomes" id="UP000193920">
    <property type="component" value="Unassembled WGS sequence"/>
</dbReference>
<evidence type="ECO:0000256" key="5">
    <source>
        <dbReference type="ARBA" id="ARBA00022692"/>
    </source>
</evidence>
<keyword evidence="4" id="KW-0337">GPI-anchor biosynthesis</keyword>